<evidence type="ECO:0000313" key="2">
    <source>
        <dbReference type="EMBL" id="SET43539.1"/>
    </source>
</evidence>
<organism evidence="2 3">
    <name type="scientific">[Clostridium] polysaccharolyticum</name>
    <dbReference type="NCBI Taxonomy" id="29364"/>
    <lineage>
        <taxon>Bacteria</taxon>
        <taxon>Bacillati</taxon>
        <taxon>Bacillota</taxon>
        <taxon>Clostridia</taxon>
        <taxon>Lachnospirales</taxon>
        <taxon>Lachnospiraceae</taxon>
    </lineage>
</organism>
<dbReference type="InterPro" id="IPR008254">
    <property type="entry name" value="Flavodoxin/NO_synth"/>
</dbReference>
<dbReference type="RefSeq" id="WP_092478476.1">
    <property type="nucleotide sequence ID" value="NZ_FOHN01000020.1"/>
</dbReference>
<dbReference type="PANTHER" id="PTHR38030">
    <property type="entry name" value="PROTOPORPHYRINOGEN IX DEHYDROGENASE [MENAQUINONE]"/>
    <property type="match status" value="1"/>
</dbReference>
<dbReference type="GO" id="GO:0010181">
    <property type="term" value="F:FMN binding"/>
    <property type="evidence" value="ECO:0007669"/>
    <property type="project" value="InterPro"/>
</dbReference>
<dbReference type="OrthoDB" id="2146857at2"/>
<dbReference type="Gene3D" id="3.40.50.360">
    <property type="match status" value="1"/>
</dbReference>
<proteinExistence type="predicted"/>
<feature type="domain" description="Flavodoxin-like" evidence="1">
    <location>
        <begin position="3"/>
        <end position="160"/>
    </location>
</feature>
<dbReference type="PANTHER" id="PTHR38030:SF2">
    <property type="entry name" value="PROTOPORPHYRINOGEN IX DEHYDROGENASE [QUINONE]"/>
    <property type="match status" value="1"/>
</dbReference>
<dbReference type="Pfam" id="PF12724">
    <property type="entry name" value="Flavodoxin_5"/>
    <property type="match status" value="1"/>
</dbReference>
<dbReference type="GO" id="GO:0016651">
    <property type="term" value="F:oxidoreductase activity, acting on NAD(P)H"/>
    <property type="evidence" value="ECO:0007669"/>
    <property type="project" value="UniProtKB-ARBA"/>
</dbReference>
<sequence>MKTLVVFYSKTGITAETAKLMKKQAGDHSLDVVNIKENKKVSPSGYDRVYIGSGVYGGSMPMELAQFVQKNASELKEKKLIVFIHALGSEEKYQKIAAKIMSPLGRKNYEVFYLGGKAELSKQNFFIRALMKKLAKAKNLDMEYPNTISQSEIQALLKTI</sequence>
<keyword evidence="3" id="KW-1185">Reference proteome</keyword>
<dbReference type="SUPFAM" id="SSF52218">
    <property type="entry name" value="Flavoproteins"/>
    <property type="match status" value="1"/>
</dbReference>
<dbReference type="Proteomes" id="UP000199800">
    <property type="component" value="Unassembled WGS sequence"/>
</dbReference>
<dbReference type="GO" id="GO:0070819">
    <property type="term" value="F:menaquinone-dependent protoporphyrinogen oxidase activity"/>
    <property type="evidence" value="ECO:0007669"/>
    <property type="project" value="TreeGrafter"/>
</dbReference>
<protein>
    <submittedName>
        <fullName evidence="2">Flavodoxin domain-containing protein</fullName>
    </submittedName>
</protein>
<dbReference type="InterPro" id="IPR029039">
    <property type="entry name" value="Flavoprotein-like_sf"/>
</dbReference>
<reference evidence="2 3" key="1">
    <citation type="submission" date="2016-10" db="EMBL/GenBank/DDBJ databases">
        <authorList>
            <person name="de Groot N.N."/>
        </authorList>
    </citation>
    <scope>NUCLEOTIDE SEQUENCE [LARGE SCALE GENOMIC DNA]</scope>
    <source>
        <strain evidence="2 3">DSM 1801</strain>
    </source>
</reference>
<dbReference type="InterPro" id="IPR026816">
    <property type="entry name" value="Flavodoxin_dom"/>
</dbReference>
<dbReference type="EMBL" id="FOHN01000020">
    <property type="protein sequence ID" value="SET43539.1"/>
    <property type="molecule type" value="Genomic_DNA"/>
</dbReference>
<dbReference type="PROSITE" id="PS50902">
    <property type="entry name" value="FLAVODOXIN_LIKE"/>
    <property type="match status" value="1"/>
</dbReference>
<dbReference type="InterPro" id="IPR052200">
    <property type="entry name" value="Protoporphyrinogen_IX_DH"/>
</dbReference>
<name>A0A1I0EE37_9FIRM</name>
<gene>
    <name evidence="2" type="ORF">SAMN04487772_12039</name>
</gene>
<evidence type="ECO:0000313" key="3">
    <source>
        <dbReference type="Proteomes" id="UP000199800"/>
    </source>
</evidence>
<dbReference type="AlphaFoldDB" id="A0A1I0EE37"/>
<dbReference type="STRING" id="29364.SAMN04487772_12039"/>
<dbReference type="GO" id="GO:0006783">
    <property type="term" value="P:heme biosynthetic process"/>
    <property type="evidence" value="ECO:0007669"/>
    <property type="project" value="TreeGrafter"/>
</dbReference>
<evidence type="ECO:0000259" key="1">
    <source>
        <dbReference type="PROSITE" id="PS50902"/>
    </source>
</evidence>
<accession>A0A1I0EE37</accession>